<evidence type="ECO:0000313" key="9">
    <source>
        <dbReference type="Proteomes" id="UP001175271"/>
    </source>
</evidence>
<dbReference type="EMBL" id="JAUCMV010000003">
    <property type="protein sequence ID" value="KAK0412824.1"/>
    <property type="molecule type" value="Genomic_DNA"/>
</dbReference>
<evidence type="ECO:0000256" key="2">
    <source>
        <dbReference type="ARBA" id="ARBA00006665"/>
    </source>
</evidence>
<dbReference type="PANTHER" id="PTHR10383:SF9">
    <property type="entry name" value="SERINE INCORPORATOR, ISOFORM F"/>
    <property type="match status" value="1"/>
</dbReference>
<sequence>MSISSFNSVNDPKTEDETSRRYSLPAKPMSSQRTPLMAGTSLENTRSLPRSIEEEKEPAPSNNPYGDIPPPAYSSKPTVEVGFAEDIVYGHEKPPYPEAELPIAQLPYPEGGFPTAQPAYAKVESPIRPSSPLTAVFKVHETAIVDINDPNLCDHMTSQLTKQVNKIRKITGSIALIFMTVALAFIFMDGAKMDLMFCNFLKDNFIVGCQTVVGYSGFYILSAAIITTLILIAIVTTVFVLRGNEQVRFNLSAGNWSHKIAAFIALFIGYTLLPVSFTAKVMVYFGYFGAFIISLVQFTLLIDLSTTLYRAVKRQRPYKNRGECSKAEFILIVIVLASVSCVLGVIFTYEQCELLAYFYYVTALLSAVVFVISMIAAMSNRHSLPYYTFLATVSFAMWMSAIAFSHWPNITCNISFFPLSNSSVLLNSGKIPHINPQKFWNGDHLLALSFARSETDKAYTLVCGITVVVLTFYPFAMESVTNRFKFSNIKTKSTNLAYIEYVDHAYAFIYFHVALAGGLAAIVISFNGWVMPTNNFTGFRVNYASFGVPVVISWFILIYQAIRLIAAFC</sequence>
<feature type="transmembrane region" description="Helical" evidence="7">
    <location>
        <begin position="260"/>
        <end position="279"/>
    </location>
</feature>
<protein>
    <submittedName>
        <fullName evidence="8">Uncharacterized protein</fullName>
    </submittedName>
</protein>
<evidence type="ECO:0000256" key="7">
    <source>
        <dbReference type="SAM" id="Phobius"/>
    </source>
</evidence>
<dbReference type="PANTHER" id="PTHR10383">
    <property type="entry name" value="SERINE INCORPORATOR"/>
    <property type="match status" value="1"/>
</dbReference>
<dbReference type="Proteomes" id="UP001175271">
    <property type="component" value="Unassembled WGS sequence"/>
</dbReference>
<feature type="compositionally biased region" description="Polar residues" evidence="6">
    <location>
        <begin position="1"/>
        <end position="11"/>
    </location>
</feature>
<gene>
    <name evidence="8" type="ORF">QR680_006433</name>
</gene>
<comment type="caution">
    <text evidence="8">The sequence shown here is derived from an EMBL/GenBank/DDBJ whole genome shotgun (WGS) entry which is preliminary data.</text>
</comment>
<feature type="transmembrane region" description="Helical" evidence="7">
    <location>
        <begin position="384"/>
        <end position="407"/>
    </location>
</feature>
<accession>A0AA39HXW6</accession>
<dbReference type="GO" id="GO:0016020">
    <property type="term" value="C:membrane"/>
    <property type="evidence" value="ECO:0007669"/>
    <property type="project" value="UniProtKB-SubCell"/>
</dbReference>
<keyword evidence="3 7" id="KW-0812">Transmembrane</keyword>
<feature type="transmembrane region" description="Helical" evidence="7">
    <location>
        <begin position="170"/>
        <end position="188"/>
    </location>
</feature>
<keyword evidence="5 7" id="KW-0472">Membrane</keyword>
<evidence type="ECO:0000256" key="1">
    <source>
        <dbReference type="ARBA" id="ARBA00004141"/>
    </source>
</evidence>
<keyword evidence="9" id="KW-1185">Reference proteome</keyword>
<feature type="region of interest" description="Disordered" evidence="6">
    <location>
        <begin position="1"/>
        <end position="74"/>
    </location>
</feature>
<feature type="transmembrane region" description="Helical" evidence="7">
    <location>
        <begin position="218"/>
        <end position="240"/>
    </location>
</feature>
<evidence type="ECO:0000313" key="8">
    <source>
        <dbReference type="EMBL" id="KAK0412824.1"/>
    </source>
</evidence>
<reference evidence="8" key="1">
    <citation type="submission" date="2023-06" db="EMBL/GenBank/DDBJ databases">
        <title>Genomic analysis of the entomopathogenic nematode Steinernema hermaphroditum.</title>
        <authorList>
            <person name="Schwarz E.M."/>
            <person name="Heppert J.K."/>
            <person name="Baniya A."/>
            <person name="Schwartz H.T."/>
            <person name="Tan C.-H."/>
            <person name="Antoshechkin I."/>
            <person name="Sternberg P.W."/>
            <person name="Goodrich-Blair H."/>
            <person name="Dillman A.R."/>
        </authorList>
    </citation>
    <scope>NUCLEOTIDE SEQUENCE</scope>
    <source>
        <strain evidence="8">PS9179</strain>
        <tissue evidence="8">Whole animal</tissue>
    </source>
</reference>
<comment type="similarity">
    <text evidence="2">Belongs to the TDE1 family.</text>
</comment>
<organism evidence="8 9">
    <name type="scientific">Steinernema hermaphroditum</name>
    <dbReference type="NCBI Taxonomy" id="289476"/>
    <lineage>
        <taxon>Eukaryota</taxon>
        <taxon>Metazoa</taxon>
        <taxon>Ecdysozoa</taxon>
        <taxon>Nematoda</taxon>
        <taxon>Chromadorea</taxon>
        <taxon>Rhabditida</taxon>
        <taxon>Tylenchina</taxon>
        <taxon>Panagrolaimomorpha</taxon>
        <taxon>Strongyloidoidea</taxon>
        <taxon>Steinernematidae</taxon>
        <taxon>Steinernema</taxon>
    </lineage>
</organism>
<name>A0AA39HXW6_9BILA</name>
<feature type="transmembrane region" description="Helical" evidence="7">
    <location>
        <begin position="355"/>
        <end position="377"/>
    </location>
</feature>
<comment type="subcellular location">
    <subcellularLocation>
        <location evidence="1">Membrane</location>
        <topology evidence="1">Multi-pass membrane protein</topology>
    </subcellularLocation>
</comment>
<dbReference type="InterPro" id="IPR005016">
    <property type="entry name" value="TDE1/TMS"/>
</dbReference>
<feature type="transmembrane region" description="Helical" evidence="7">
    <location>
        <begin position="546"/>
        <end position="566"/>
    </location>
</feature>
<feature type="transmembrane region" description="Helical" evidence="7">
    <location>
        <begin position="329"/>
        <end position="349"/>
    </location>
</feature>
<evidence type="ECO:0000256" key="4">
    <source>
        <dbReference type="ARBA" id="ARBA00022989"/>
    </source>
</evidence>
<feature type="transmembrane region" description="Helical" evidence="7">
    <location>
        <begin position="505"/>
        <end position="526"/>
    </location>
</feature>
<keyword evidence="4 7" id="KW-1133">Transmembrane helix</keyword>
<feature type="transmembrane region" description="Helical" evidence="7">
    <location>
        <begin position="458"/>
        <end position="476"/>
    </location>
</feature>
<feature type="transmembrane region" description="Helical" evidence="7">
    <location>
        <begin position="285"/>
        <end position="309"/>
    </location>
</feature>
<evidence type="ECO:0000256" key="3">
    <source>
        <dbReference type="ARBA" id="ARBA00022692"/>
    </source>
</evidence>
<proteinExistence type="inferred from homology"/>
<dbReference type="AlphaFoldDB" id="A0AA39HXW6"/>
<evidence type="ECO:0000256" key="5">
    <source>
        <dbReference type="ARBA" id="ARBA00023136"/>
    </source>
</evidence>
<evidence type="ECO:0000256" key="6">
    <source>
        <dbReference type="SAM" id="MobiDB-lite"/>
    </source>
</evidence>